<dbReference type="Proteomes" id="UP001152795">
    <property type="component" value="Unassembled WGS sequence"/>
</dbReference>
<accession>A0A7D9E2A4</accession>
<dbReference type="Gene3D" id="3.40.50.880">
    <property type="match status" value="1"/>
</dbReference>
<dbReference type="InterPro" id="IPR029062">
    <property type="entry name" value="Class_I_gatase-like"/>
</dbReference>
<dbReference type="EMBL" id="CACRXK020003707">
    <property type="protein sequence ID" value="CAB3999933.1"/>
    <property type="molecule type" value="Genomic_DNA"/>
</dbReference>
<dbReference type="GO" id="GO:0005576">
    <property type="term" value="C:extracellular region"/>
    <property type="evidence" value="ECO:0007669"/>
    <property type="project" value="UniProtKB-SubCell"/>
</dbReference>
<evidence type="ECO:0000313" key="8">
    <source>
        <dbReference type="EMBL" id="CAB3999933.1"/>
    </source>
</evidence>
<gene>
    <name evidence="8" type="ORF">PACLA_8A026307</name>
</gene>
<protein>
    <recommendedName>
        <fullName evidence="7">folate gamma-glutamyl hydrolase</fullName>
        <ecNumber evidence="7">3.4.19.9</ecNumber>
    </recommendedName>
</protein>
<dbReference type="GO" id="GO:0046900">
    <property type="term" value="P:tetrahydrofolylpolyglutamate metabolic process"/>
    <property type="evidence" value="ECO:0007669"/>
    <property type="project" value="TreeGrafter"/>
</dbReference>
<sequence length="355" mass="40904">MTFSAKFFIALQTLYVCRAFYLPDKEGNESQNILNNRPIIGVMMQSAKDMSFNTTKPNYIAASYIKYLESSGARVVPIWNDLTERETVKLFKTINGVLFPGGDVDWVHSGYAKVGRKILDLAKESFDHRDYFPVWGICLGHEFLSVYVAGTTNILSKTDSENITLTLDFADDYKESQIFQNMPTELEEFLSTVPSTANFHDWSVTVKSFNENKNMTDFYNVLSTSVDRNGIEFISTMEGKYYPFFATQWHPEKNSFEWDPVRNMSHVAKAIQTTQYMSNVFVNKARLNHHKFESTEKEEAELIYNYNPLYTGGYTVFEQVYVFSNSSASYSQPSINSDSVQHARWLKGLYNFYKV</sequence>
<keyword evidence="4" id="KW-0732">Signal</keyword>
<keyword evidence="3" id="KW-0964">Secreted</keyword>
<keyword evidence="5 7" id="KW-0378">Hydrolase</keyword>
<comment type="similarity">
    <text evidence="2">Belongs to the peptidase C26 family.</text>
</comment>
<evidence type="ECO:0000256" key="3">
    <source>
        <dbReference type="ARBA" id="ARBA00022525"/>
    </source>
</evidence>
<evidence type="ECO:0000256" key="6">
    <source>
        <dbReference type="PIRSR" id="PIRSR615527-1"/>
    </source>
</evidence>
<dbReference type="FunFam" id="3.40.50.880:FF:000024">
    <property type="entry name" value="Folate gamma-glutamyl hydrolase"/>
    <property type="match status" value="1"/>
</dbReference>
<dbReference type="PANTHER" id="PTHR11315:SF0">
    <property type="entry name" value="FOLATE GAMMA-GLUTAMYL HYDROLASE"/>
    <property type="match status" value="1"/>
</dbReference>
<keyword evidence="9" id="KW-1185">Reference proteome</keyword>
<proteinExistence type="inferred from homology"/>
<dbReference type="GO" id="GO:0034722">
    <property type="term" value="F:gamma-glutamyl-peptidase activity"/>
    <property type="evidence" value="ECO:0007669"/>
    <property type="project" value="UniProtKB-UniRule"/>
</dbReference>
<dbReference type="Pfam" id="PF07722">
    <property type="entry name" value="Peptidase_C26"/>
    <property type="match status" value="1"/>
</dbReference>
<evidence type="ECO:0000256" key="7">
    <source>
        <dbReference type="PROSITE-ProRule" id="PRU00607"/>
    </source>
</evidence>
<dbReference type="PROSITE" id="PS51275">
    <property type="entry name" value="PEPTIDASE_C26_GGH"/>
    <property type="match status" value="1"/>
</dbReference>
<name>A0A7D9E2A4_PARCT</name>
<evidence type="ECO:0000256" key="5">
    <source>
        <dbReference type="ARBA" id="ARBA00022801"/>
    </source>
</evidence>
<organism evidence="8 9">
    <name type="scientific">Paramuricea clavata</name>
    <name type="common">Red gorgonian</name>
    <name type="synonym">Violescent sea-whip</name>
    <dbReference type="NCBI Taxonomy" id="317549"/>
    <lineage>
        <taxon>Eukaryota</taxon>
        <taxon>Metazoa</taxon>
        <taxon>Cnidaria</taxon>
        <taxon>Anthozoa</taxon>
        <taxon>Octocorallia</taxon>
        <taxon>Malacalcyonacea</taxon>
        <taxon>Plexauridae</taxon>
        <taxon>Paramuricea</taxon>
    </lineage>
</organism>
<evidence type="ECO:0000313" key="9">
    <source>
        <dbReference type="Proteomes" id="UP001152795"/>
    </source>
</evidence>
<dbReference type="EC" id="3.4.19.9" evidence="7"/>
<comment type="catalytic activity">
    <reaction evidence="7">
        <text>(6S)-5,6,7,8-tetrahydrofolyl-(gamma-L-Glu)(n) + (n-1) H2O = (6S)-5,6,7,8-tetrahydrofolate + (n-1) L-glutamate</text>
        <dbReference type="Rhea" id="RHEA:56784"/>
        <dbReference type="Rhea" id="RHEA-COMP:14738"/>
        <dbReference type="ChEBI" id="CHEBI:15377"/>
        <dbReference type="ChEBI" id="CHEBI:29985"/>
        <dbReference type="ChEBI" id="CHEBI:57453"/>
        <dbReference type="ChEBI" id="CHEBI:141005"/>
        <dbReference type="EC" id="3.4.19.9"/>
    </reaction>
</comment>
<feature type="active site" description="Nucleophile" evidence="6 7">
    <location>
        <position position="138"/>
    </location>
</feature>
<feature type="active site" description="Proton donor" evidence="6">
    <location>
        <position position="250"/>
    </location>
</feature>
<evidence type="ECO:0000256" key="4">
    <source>
        <dbReference type="ARBA" id="ARBA00022729"/>
    </source>
</evidence>
<comment type="subcellular location">
    <subcellularLocation>
        <location evidence="1">Secreted</location>
        <location evidence="1">Extracellular space</location>
    </subcellularLocation>
</comment>
<feature type="active site" evidence="7">
    <location>
        <position position="250"/>
    </location>
</feature>
<comment type="caution">
    <text evidence="8">The sequence shown here is derived from an EMBL/GenBank/DDBJ whole genome shotgun (WGS) entry which is preliminary data.</text>
</comment>
<dbReference type="AlphaFoldDB" id="A0A7D9E2A4"/>
<dbReference type="GO" id="GO:0005773">
    <property type="term" value="C:vacuole"/>
    <property type="evidence" value="ECO:0007669"/>
    <property type="project" value="TreeGrafter"/>
</dbReference>
<dbReference type="SUPFAM" id="SSF52317">
    <property type="entry name" value="Class I glutamine amidotransferase-like"/>
    <property type="match status" value="1"/>
</dbReference>
<dbReference type="InterPro" id="IPR011697">
    <property type="entry name" value="Peptidase_C26"/>
</dbReference>
<evidence type="ECO:0000256" key="2">
    <source>
        <dbReference type="ARBA" id="ARBA00011083"/>
    </source>
</evidence>
<dbReference type="PANTHER" id="PTHR11315">
    <property type="entry name" value="PROTEASE FAMILY C26 GAMMA-GLUTAMYL HYDROLASE"/>
    <property type="match status" value="1"/>
</dbReference>
<dbReference type="InterPro" id="IPR015527">
    <property type="entry name" value="Pept_C26_g-glut_hydrolase"/>
</dbReference>
<dbReference type="OrthoDB" id="5953354at2759"/>
<reference evidence="8" key="1">
    <citation type="submission" date="2020-04" db="EMBL/GenBank/DDBJ databases">
        <authorList>
            <person name="Alioto T."/>
            <person name="Alioto T."/>
            <person name="Gomez Garrido J."/>
        </authorList>
    </citation>
    <scope>NUCLEOTIDE SEQUENCE</scope>
    <source>
        <strain evidence="8">A484AB</strain>
    </source>
</reference>
<dbReference type="PROSITE" id="PS51273">
    <property type="entry name" value="GATASE_TYPE_1"/>
    <property type="match status" value="1"/>
</dbReference>
<evidence type="ECO:0000256" key="1">
    <source>
        <dbReference type="ARBA" id="ARBA00004239"/>
    </source>
</evidence>